<evidence type="ECO:0000313" key="3">
    <source>
        <dbReference type="EMBL" id="KAJ1642457.1"/>
    </source>
</evidence>
<dbReference type="PANTHER" id="PTHR12452">
    <property type="entry name" value="42-9-9 PROTEIN-RELATED"/>
    <property type="match status" value="1"/>
</dbReference>
<dbReference type="GO" id="GO:0005829">
    <property type="term" value="C:cytosol"/>
    <property type="evidence" value="ECO:0007669"/>
    <property type="project" value="TreeGrafter"/>
</dbReference>
<dbReference type="GO" id="GO:0047134">
    <property type="term" value="F:protein-disulfide reductase [NAD(P)H] activity"/>
    <property type="evidence" value="ECO:0007669"/>
    <property type="project" value="InterPro"/>
</dbReference>
<dbReference type="PANTHER" id="PTHR12452:SF0">
    <property type="entry name" value="THIOREDOXIN DOMAIN-CONTAINING PROTEIN 17"/>
    <property type="match status" value="1"/>
</dbReference>
<evidence type="ECO:0000259" key="2">
    <source>
        <dbReference type="Pfam" id="PF06110"/>
    </source>
</evidence>
<protein>
    <recommendedName>
        <fullName evidence="2">Thioredoxin domain-containing protein</fullName>
    </recommendedName>
</protein>
<evidence type="ECO:0000256" key="1">
    <source>
        <dbReference type="ARBA" id="ARBA00008987"/>
    </source>
</evidence>
<reference evidence="3" key="1">
    <citation type="submission" date="2022-07" db="EMBL/GenBank/DDBJ databases">
        <title>Phylogenomic reconstructions and comparative analyses of Kickxellomycotina fungi.</title>
        <authorList>
            <person name="Reynolds N.K."/>
            <person name="Stajich J.E."/>
            <person name="Barry K."/>
            <person name="Grigoriev I.V."/>
            <person name="Crous P."/>
            <person name="Smith M.E."/>
        </authorList>
    </citation>
    <scope>NUCLEOTIDE SEQUENCE</scope>
    <source>
        <strain evidence="3">NBRC 105413</strain>
    </source>
</reference>
<organism evidence="3 4">
    <name type="scientific">Coemansia asiatica</name>
    <dbReference type="NCBI Taxonomy" id="1052880"/>
    <lineage>
        <taxon>Eukaryota</taxon>
        <taxon>Fungi</taxon>
        <taxon>Fungi incertae sedis</taxon>
        <taxon>Zoopagomycota</taxon>
        <taxon>Kickxellomycotina</taxon>
        <taxon>Kickxellomycetes</taxon>
        <taxon>Kickxellales</taxon>
        <taxon>Kickxellaceae</taxon>
        <taxon>Coemansia</taxon>
    </lineage>
</organism>
<dbReference type="InterPro" id="IPR010357">
    <property type="entry name" value="TXNDC17_dom"/>
</dbReference>
<dbReference type="SUPFAM" id="SSF52833">
    <property type="entry name" value="Thioredoxin-like"/>
    <property type="match status" value="1"/>
</dbReference>
<dbReference type="Proteomes" id="UP001145021">
    <property type="component" value="Unassembled WGS sequence"/>
</dbReference>
<proteinExistence type="inferred from homology"/>
<feature type="domain" description="Thioredoxin" evidence="2">
    <location>
        <begin position="10"/>
        <end position="122"/>
    </location>
</feature>
<dbReference type="InterPro" id="IPR045108">
    <property type="entry name" value="TXNDC17-like"/>
</dbReference>
<evidence type="ECO:0000313" key="4">
    <source>
        <dbReference type="Proteomes" id="UP001145021"/>
    </source>
</evidence>
<name>A0A9W7XDX1_9FUNG</name>
<comment type="caution">
    <text evidence="3">The sequence shown here is derived from an EMBL/GenBank/DDBJ whole genome shotgun (WGS) entry which is preliminary data.</text>
</comment>
<gene>
    <name evidence="3" type="ORF">LPJ64_005701</name>
</gene>
<sequence>MKCIRIEHPDQFDYLVNKATSESNEVFVLFFGREDPKTNLSWCPDCVIADPKVRKAITTVPDSMLLEVPVDRKSDTRSLSNVYRTRGDTNVERIPTLVRWTEAGPSKSRLIEDECTEEAVLRYVKETTSCNSTTGL</sequence>
<comment type="similarity">
    <text evidence="1">Belongs to the thioredoxin family.</text>
</comment>
<dbReference type="InterPro" id="IPR036249">
    <property type="entry name" value="Thioredoxin-like_sf"/>
</dbReference>
<dbReference type="EMBL" id="JANBOH010000397">
    <property type="protein sequence ID" value="KAJ1642457.1"/>
    <property type="molecule type" value="Genomic_DNA"/>
</dbReference>
<accession>A0A9W7XDX1</accession>
<dbReference type="Pfam" id="PF06110">
    <property type="entry name" value="TXD17-like_Trx"/>
    <property type="match status" value="1"/>
</dbReference>
<keyword evidence="4" id="KW-1185">Reference proteome</keyword>
<dbReference type="Gene3D" id="3.40.30.10">
    <property type="entry name" value="Glutaredoxin"/>
    <property type="match status" value="1"/>
</dbReference>
<dbReference type="AlphaFoldDB" id="A0A9W7XDX1"/>